<evidence type="ECO:0000313" key="2">
    <source>
        <dbReference type="Proteomes" id="UP001480595"/>
    </source>
</evidence>
<dbReference type="Proteomes" id="UP001480595">
    <property type="component" value="Unassembled WGS sequence"/>
</dbReference>
<reference evidence="1 2" key="1">
    <citation type="submission" date="2023-01" db="EMBL/GenBank/DDBJ databases">
        <title>Analysis of 21 Apiospora genomes using comparative genomics revels a genus with tremendous synthesis potential of carbohydrate active enzymes and secondary metabolites.</title>
        <authorList>
            <person name="Sorensen T."/>
        </authorList>
    </citation>
    <scope>NUCLEOTIDE SEQUENCE [LARGE SCALE GENOMIC DNA]</scope>
    <source>
        <strain evidence="1 2">CBS 135458</strain>
    </source>
</reference>
<gene>
    <name evidence="1" type="ORF">PG994_003560</name>
</gene>
<evidence type="ECO:0000313" key="1">
    <source>
        <dbReference type="EMBL" id="KAK8076288.1"/>
    </source>
</evidence>
<name>A0ABR1VYJ0_9PEZI</name>
<dbReference type="GeneID" id="92088032"/>
<keyword evidence="2" id="KW-1185">Reference proteome</keyword>
<dbReference type="EMBL" id="JAQQWL010000004">
    <property type="protein sequence ID" value="KAK8076288.1"/>
    <property type="molecule type" value="Genomic_DNA"/>
</dbReference>
<sequence>MPQIITILGPDFPLQLPFHESQCVVSDTELAGEMVEPVAEGLEPLLAGAVGVVQGVLQLHIGVADPLVAEKGEIVHDDRQEVSGLFEQGPRIGQALPGRPIVDGHGVQVSRGGGGDIGYDGERVVFRVFWAWRISR</sequence>
<accession>A0ABR1VYJ0</accession>
<proteinExistence type="predicted"/>
<protein>
    <submittedName>
        <fullName evidence="1">Uncharacterized protein</fullName>
    </submittedName>
</protein>
<organism evidence="1 2">
    <name type="scientific">Apiospora phragmitis</name>
    <dbReference type="NCBI Taxonomy" id="2905665"/>
    <lineage>
        <taxon>Eukaryota</taxon>
        <taxon>Fungi</taxon>
        <taxon>Dikarya</taxon>
        <taxon>Ascomycota</taxon>
        <taxon>Pezizomycotina</taxon>
        <taxon>Sordariomycetes</taxon>
        <taxon>Xylariomycetidae</taxon>
        <taxon>Amphisphaeriales</taxon>
        <taxon>Apiosporaceae</taxon>
        <taxon>Apiospora</taxon>
    </lineage>
</organism>
<dbReference type="RefSeq" id="XP_066719247.1">
    <property type="nucleotide sequence ID" value="XM_066854969.1"/>
</dbReference>
<comment type="caution">
    <text evidence="1">The sequence shown here is derived from an EMBL/GenBank/DDBJ whole genome shotgun (WGS) entry which is preliminary data.</text>
</comment>